<name>A0ABW3JKF1_9FLAO</name>
<dbReference type="RefSeq" id="WP_379926411.1">
    <property type="nucleotide sequence ID" value="NZ_JBHTJI010000020.1"/>
</dbReference>
<keyword evidence="1" id="KW-0472">Membrane</keyword>
<dbReference type="EMBL" id="JBHTJI010000020">
    <property type="protein sequence ID" value="MFD0990766.1"/>
    <property type="molecule type" value="Genomic_DNA"/>
</dbReference>
<protein>
    <recommendedName>
        <fullName evidence="4">Transmembrane protein</fullName>
    </recommendedName>
</protein>
<evidence type="ECO:0000256" key="1">
    <source>
        <dbReference type="SAM" id="Phobius"/>
    </source>
</evidence>
<reference evidence="3" key="1">
    <citation type="journal article" date="2019" name="Int. J. Syst. Evol. Microbiol.">
        <title>The Global Catalogue of Microorganisms (GCM) 10K type strain sequencing project: providing services to taxonomists for standard genome sequencing and annotation.</title>
        <authorList>
            <consortium name="The Broad Institute Genomics Platform"/>
            <consortium name="The Broad Institute Genome Sequencing Center for Infectious Disease"/>
            <person name="Wu L."/>
            <person name="Ma J."/>
        </authorList>
    </citation>
    <scope>NUCLEOTIDE SEQUENCE [LARGE SCALE GENOMIC DNA]</scope>
    <source>
        <strain evidence="3">CCUG 62414</strain>
    </source>
</reference>
<sequence length="183" mass="21609">MNTKLIFLSTSWSNRSNKYYISFYKNKINTYKGIRPLQEGKGYENKLDYEVLINSTFEIEKIDKLDRNQLKTNATHKITCLKLHEKIVGTLPYCIKLNWFQEFYINWHKQKYIVQSLDFKKNILAGIFGALFGMFITMVFQNNQSTIIEPIAPPQQEIKKALDRTNDQINEKKLKTDSINIQQ</sequence>
<dbReference type="Proteomes" id="UP001597061">
    <property type="component" value="Unassembled WGS sequence"/>
</dbReference>
<accession>A0ABW3JKF1</accession>
<proteinExistence type="predicted"/>
<organism evidence="2 3">
    <name type="scientific">Mariniflexile jejuense</name>
    <dbReference type="NCBI Taxonomy" id="1173582"/>
    <lineage>
        <taxon>Bacteria</taxon>
        <taxon>Pseudomonadati</taxon>
        <taxon>Bacteroidota</taxon>
        <taxon>Flavobacteriia</taxon>
        <taxon>Flavobacteriales</taxon>
        <taxon>Flavobacteriaceae</taxon>
        <taxon>Mariniflexile</taxon>
    </lineage>
</organism>
<keyword evidence="3" id="KW-1185">Reference proteome</keyword>
<evidence type="ECO:0000313" key="2">
    <source>
        <dbReference type="EMBL" id="MFD0990766.1"/>
    </source>
</evidence>
<feature type="transmembrane region" description="Helical" evidence="1">
    <location>
        <begin position="123"/>
        <end position="140"/>
    </location>
</feature>
<gene>
    <name evidence="2" type="ORF">ACFQ1R_11710</name>
</gene>
<keyword evidence="1" id="KW-1133">Transmembrane helix</keyword>
<comment type="caution">
    <text evidence="2">The sequence shown here is derived from an EMBL/GenBank/DDBJ whole genome shotgun (WGS) entry which is preliminary data.</text>
</comment>
<evidence type="ECO:0000313" key="3">
    <source>
        <dbReference type="Proteomes" id="UP001597061"/>
    </source>
</evidence>
<keyword evidence="1" id="KW-0812">Transmembrane</keyword>
<evidence type="ECO:0008006" key="4">
    <source>
        <dbReference type="Google" id="ProtNLM"/>
    </source>
</evidence>